<dbReference type="InterPro" id="IPR036641">
    <property type="entry name" value="HPT_dom_sf"/>
</dbReference>
<dbReference type="Gene3D" id="3.30.565.10">
    <property type="entry name" value="Histidine kinase-like ATPase, C-terminal domain"/>
    <property type="match status" value="1"/>
</dbReference>
<evidence type="ECO:0000259" key="20">
    <source>
        <dbReference type="PROSITE" id="PS50110"/>
    </source>
</evidence>
<dbReference type="PROSITE" id="PS50113">
    <property type="entry name" value="PAC"/>
    <property type="match status" value="1"/>
</dbReference>
<dbReference type="Proteomes" id="UP000284684">
    <property type="component" value="Unassembled WGS sequence"/>
</dbReference>
<dbReference type="InterPro" id="IPR003594">
    <property type="entry name" value="HATPase_dom"/>
</dbReference>
<proteinExistence type="predicted"/>
<dbReference type="InterPro" id="IPR013656">
    <property type="entry name" value="PAS_4"/>
</dbReference>
<keyword evidence="14" id="KW-0902">Two-component regulatory system</keyword>
<evidence type="ECO:0000256" key="6">
    <source>
        <dbReference type="ARBA" id="ARBA00022553"/>
    </source>
</evidence>
<dbReference type="PROSITE" id="PS50110">
    <property type="entry name" value="RESPONSE_REGULATORY"/>
    <property type="match status" value="1"/>
</dbReference>
<dbReference type="CDD" id="cd13705">
    <property type="entry name" value="PBP2_BvgS_D1"/>
    <property type="match status" value="1"/>
</dbReference>
<dbReference type="GO" id="GO:0005886">
    <property type="term" value="C:plasma membrane"/>
    <property type="evidence" value="ECO:0007669"/>
    <property type="project" value="UniProtKB-SubCell"/>
</dbReference>
<dbReference type="Gene3D" id="3.40.50.2300">
    <property type="match status" value="1"/>
</dbReference>
<evidence type="ECO:0000259" key="22">
    <source>
        <dbReference type="PROSITE" id="PS50894"/>
    </source>
</evidence>
<feature type="domain" description="PAC" evidence="21">
    <location>
        <begin position="641"/>
        <end position="693"/>
    </location>
</feature>
<accession>A0A423GNI2</accession>
<evidence type="ECO:0000259" key="21">
    <source>
        <dbReference type="PROSITE" id="PS50113"/>
    </source>
</evidence>
<evidence type="ECO:0000256" key="1">
    <source>
        <dbReference type="ARBA" id="ARBA00000085"/>
    </source>
</evidence>
<dbReference type="SMART" id="SM00387">
    <property type="entry name" value="HATPase_c"/>
    <property type="match status" value="1"/>
</dbReference>
<dbReference type="InterPro" id="IPR008207">
    <property type="entry name" value="Sig_transdc_His_kin_Hpt_dom"/>
</dbReference>
<dbReference type="InterPro" id="IPR036890">
    <property type="entry name" value="HATPase_C_sf"/>
</dbReference>
<dbReference type="SMART" id="SM00448">
    <property type="entry name" value="REC"/>
    <property type="match status" value="1"/>
</dbReference>
<feature type="signal peptide" evidence="18">
    <location>
        <begin position="1"/>
        <end position="20"/>
    </location>
</feature>
<dbReference type="Pfam" id="PF01627">
    <property type="entry name" value="Hpt"/>
    <property type="match status" value="1"/>
</dbReference>
<feature type="domain" description="Response regulatory" evidence="20">
    <location>
        <begin position="957"/>
        <end position="1076"/>
    </location>
</feature>
<sequence>MPRFFITLWLLLTLSPFACSAPIEQLELLSHEPPLYEEPNISHDDWRWLRRKRELVLGTALPDYPPLEISDNTNDYEGITADYIGIIAKSLGVHIKIRRYADRKEALDALTNGKVDLLSSITPAESDARGLLLSKSYAINRPTLVARIGDAPPLNENLKGQRLAIRRDSTRKNDAEAHYPHAIIKTYDSEESAMTAVAFGQADVLLSDAISAQYLISKAYSSYVRVIYTGEPTPPGFSFAVRKEDQRLQYLLNAVLETIPKEQALSIRRRWGDKLMFSLEKAELSDAEQLWIKQHPTVRIAVSRYLAPLSYFDANDNYLGITSELLSIIETKTGLKFEIEPFSNVSQMYEAIRLNKVQIAADLTRNQKRSASLFFTRPYLFSPFLLITRDQPGQPENLDAMSGKTLSIFAGHTLEPYLREYYPRIHLLNSENVLESLAMLKNGKSDATIQSEILANYNLPRMNEDKLKVASSLDSRRSLSAFAVRRDEVELYGILEKTLRGVSPDALNELYSHWRTHAAIAPPSWLDYDDLIFLIIAGYATLLLIGLIWGAHMRSSANQRKKAARALSNQIQLMEALIDGTPHPIYIRDLDRRLLICNDSYLQAFAADRESLIGKRIYESPLEEAASFDVDYQKILAGGEPLLQDREVHINGQRLSIYHWVLPFGNAEGDIQGIIGGWLDISERDLLLEQLRQSKEDADQASHAKTTFLATMSHEIRTPMSAVIGMLELTLKRADKGHLDRPSIEVAYRSARSMLDLIGDILDIARIESGRLSLSPERANLRELLETVIRVFDGLARQKNLLLQLEIDNSANCDVLVDPLRFKQILSNLISNAIKFTEHGTIRVTVVAQPINTVQLQVQLSIKDTGIGISPQDQQKLFQPFTQLSGNGQHARSGTGLGLVISKTLCEMMGGHLTLESEPGTGTRILIELHLNILETLATPLVRSADLPFSSQKQPLHILVVDDNQANRQLLCEQLKFLDYSVRQAQEGAEGFRVWQDEVFDLVITDCNMPILSGYDLARQIRKTEQEQQRPRTAIFGFTANVQPDEHERCHKAGMDRCIFKPIEMATLDRHLRFLSPPLSPSCPPKKFDVKELDHLTGGDPQVIHRVLEGLLESNKHDLTQLRHVLASGGNKGIPELAHRIKGAARIIKAHTLITHCEQLEQANRKSAAGSQIKTILTRLELAMIELESDLLSLISPP</sequence>
<feature type="domain" description="HPt" evidence="22">
    <location>
        <begin position="1100"/>
        <end position="1198"/>
    </location>
</feature>
<evidence type="ECO:0000313" key="24">
    <source>
        <dbReference type="Proteomes" id="UP000284684"/>
    </source>
</evidence>
<dbReference type="Pfam" id="PF00497">
    <property type="entry name" value="SBP_bac_3"/>
    <property type="match status" value="2"/>
</dbReference>
<dbReference type="EC" id="2.7.13.3" evidence="3"/>
<dbReference type="SUPFAM" id="SSF47384">
    <property type="entry name" value="Homodimeric domain of signal transducing histidine kinase"/>
    <property type="match status" value="1"/>
</dbReference>
<dbReference type="AlphaFoldDB" id="A0A423GNI2"/>
<keyword evidence="12" id="KW-0067">ATP-binding</keyword>
<dbReference type="InterPro" id="IPR000700">
    <property type="entry name" value="PAS-assoc_C"/>
</dbReference>
<evidence type="ECO:0000256" key="8">
    <source>
        <dbReference type="ARBA" id="ARBA00022692"/>
    </source>
</evidence>
<dbReference type="GO" id="GO:0005524">
    <property type="term" value="F:ATP binding"/>
    <property type="evidence" value="ECO:0007669"/>
    <property type="project" value="UniProtKB-KW"/>
</dbReference>
<dbReference type="SUPFAM" id="SSF52172">
    <property type="entry name" value="CheY-like"/>
    <property type="match status" value="1"/>
</dbReference>
<dbReference type="Pfam" id="PF08448">
    <property type="entry name" value="PAS_4"/>
    <property type="match status" value="1"/>
</dbReference>
<evidence type="ECO:0000256" key="18">
    <source>
        <dbReference type="SAM" id="SignalP"/>
    </source>
</evidence>
<keyword evidence="9 18" id="KW-0732">Signal</keyword>
<dbReference type="RefSeq" id="WP_123583914.1">
    <property type="nucleotide sequence ID" value="NZ_MOBI01000021.1"/>
</dbReference>
<dbReference type="PANTHER" id="PTHR43047:SF72">
    <property type="entry name" value="OSMOSENSING HISTIDINE PROTEIN KINASE SLN1"/>
    <property type="match status" value="1"/>
</dbReference>
<feature type="modified residue" description="4-aspartylphosphate" evidence="17">
    <location>
        <position position="1006"/>
    </location>
</feature>
<dbReference type="SUPFAM" id="SSF47226">
    <property type="entry name" value="Histidine-containing phosphotransfer domain, HPT domain"/>
    <property type="match status" value="1"/>
</dbReference>
<dbReference type="InterPro" id="IPR003661">
    <property type="entry name" value="HisK_dim/P_dom"/>
</dbReference>
<evidence type="ECO:0000313" key="23">
    <source>
        <dbReference type="EMBL" id="ROM93900.1"/>
    </source>
</evidence>
<dbReference type="CDD" id="cd13707">
    <property type="entry name" value="PBP2_BvgS_D2"/>
    <property type="match status" value="1"/>
</dbReference>
<dbReference type="PROSITE" id="PS50894">
    <property type="entry name" value="HPT"/>
    <property type="match status" value="1"/>
</dbReference>
<keyword evidence="15" id="KW-0472">Membrane</keyword>
<evidence type="ECO:0000256" key="13">
    <source>
        <dbReference type="ARBA" id="ARBA00022989"/>
    </source>
</evidence>
<evidence type="ECO:0000256" key="9">
    <source>
        <dbReference type="ARBA" id="ARBA00022729"/>
    </source>
</evidence>
<keyword evidence="10" id="KW-0547">Nucleotide-binding</keyword>
<dbReference type="CDD" id="cd00082">
    <property type="entry name" value="HisKA"/>
    <property type="match status" value="1"/>
</dbReference>
<dbReference type="InterPro" id="IPR000014">
    <property type="entry name" value="PAS"/>
</dbReference>
<dbReference type="SMART" id="SM00388">
    <property type="entry name" value="HisKA"/>
    <property type="match status" value="1"/>
</dbReference>
<dbReference type="SUPFAM" id="SSF55785">
    <property type="entry name" value="PYP-like sensor domain (PAS domain)"/>
    <property type="match status" value="1"/>
</dbReference>
<dbReference type="InterPro" id="IPR001789">
    <property type="entry name" value="Sig_transdc_resp-reg_receiver"/>
</dbReference>
<evidence type="ECO:0000259" key="19">
    <source>
        <dbReference type="PROSITE" id="PS50109"/>
    </source>
</evidence>
<evidence type="ECO:0000256" key="2">
    <source>
        <dbReference type="ARBA" id="ARBA00004429"/>
    </source>
</evidence>
<dbReference type="Pfam" id="PF02518">
    <property type="entry name" value="HATPase_c"/>
    <property type="match status" value="1"/>
</dbReference>
<dbReference type="FunFam" id="3.30.565.10:FF:000010">
    <property type="entry name" value="Sensor histidine kinase RcsC"/>
    <property type="match status" value="1"/>
</dbReference>
<dbReference type="InterPro" id="IPR001638">
    <property type="entry name" value="Solute-binding_3/MltF_N"/>
</dbReference>
<dbReference type="InterPro" id="IPR049870">
    <property type="entry name" value="BvgS-like_periplasmic1"/>
</dbReference>
<dbReference type="InterPro" id="IPR036097">
    <property type="entry name" value="HisK_dim/P_sf"/>
</dbReference>
<dbReference type="PANTHER" id="PTHR43047">
    <property type="entry name" value="TWO-COMPONENT HISTIDINE PROTEIN KINASE"/>
    <property type="match status" value="1"/>
</dbReference>
<evidence type="ECO:0000256" key="10">
    <source>
        <dbReference type="ARBA" id="ARBA00022741"/>
    </source>
</evidence>
<dbReference type="EMBL" id="MOBI01000021">
    <property type="protein sequence ID" value="ROM93900.1"/>
    <property type="molecule type" value="Genomic_DNA"/>
</dbReference>
<dbReference type="Pfam" id="PF00072">
    <property type="entry name" value="Response_reg"/>
    <property type="match status" value="1"/>
</dbReference>
<dbReference type="SMART" id="SM00073">
    <property type="entry name" value="HPT"/>
    <property type="match status" value="1"/>
</dbReference>
<dbReference type="PRINTS" id="PR00344">
    <property type="entry name" value="BCTRLSENSOR"/>
</dbReference>
<gene>
    <name evidence="23" type="ORF">BK658_19790</name>
</gene>
<evidence type="ECO:0000256" key="11">
    <source>
        <dbReference type="ARBA" id="ARBA00022777"/>
    </source>
</evidence>
<name>A0A423GNI2_9PSED</name>
<dbReference type="InterPro" id="IPR035965">
    <property type="entry name" value="PAS-like_dom_sf"/>
</dbReference>
<dbReference type="SUPFAM" id="SSF53850">
    <property type="entry name" value="Periplasmic binding protein-like II"/>
    <property type="match status" value="2"/>
</dbReference>
<dbReference type="PROSITE" id="PS50109">
    <property type="entry name" value="HIS_KIN"/>
    <property type="match status" value="1"/>
</dbReference>
<evidence type="ECO:0000256" key="7">
    <source>
        <dbReference type="ARBA" id="ARBA00022679"/>
    </source>
</evidence>
<comment type="catalytic activity">
    <reaction evidence="1">
        <text>ATP + protein L-histidine = ADP + protein N-phospho-L-histidine.</text>
        <dbReference type="EC" id="2.7.13.3"/>
    </reaction>
</comment>
<evidence type="ECO:0000256" key="16">
    <source>
        <dbReference type="PROSITE-ProRule" id="PRU00110"/>
    </source>
</evidence>
<dbReference type="SUPFAM" id="SSF55874">
    <property type="entry name" value="ATPase domain of HSP90 chaperone/DNA topoisomerase II/histidine kinase"/>
    <property type="match status" value="1"/>
</dbReference>
<comment type="subcellular location">
    <subcellularLocation>
        <location evidence="2">Cell inner membrane</location>
        <topology evidence="2">Multi-pass membrane protein</topology>
    </subcellularLocation>
</comment>
<feature type="domain" description="Histidine kinase" evidence="19">
    <location>
        <begin position="711"/>
        <end position="933"/>
    </location>
</feature>
<feature type="modified residue" description="Phosphohistidine" evidence="16">
    <location>
        <position position="1139"/>
    </location>
</feature>
<dbReference type="InterPro" id="IPR011006">
    <property type="entry name" value="CheY-like_superfamily"/>
</dbReference>
<evidence type="ECO:0000256" key="17">
    <source>
        <dbReference type="PROSITE-ProRule" id="PRU00169"/>
    </source>
</evidence>
<keyword evidence="7" id="KW-0808">Transferase</keyword>
<dbReference type="InterPro" id="IPR005467">
    <property type="entry name" value="His_kinase_dom"/>
</dbReference>
<keyword evidence="8" id="KW-0812">Transmembrane</keyword>
<dbReference type="CDD" id="cd16922">
    <property type="entry name" value="HATPase_EvgS-ArcB-TorS-like"/>
    <property type="match status" value="1"/>
</dbReference>
<dbReference type="Gene3D" id="1.20.120.160">
    <property type="entry name" value="HPT domain"/>
    <property type="match status" value="1"/>
</dbReference>
<dbReference type="SMART" id="SM00091">
    <property type="entry name" value="PAS"/>
    <property type="match status" value="1"/>
</dbReference>
<evidence type="ECO:0000256" key="4">
    <source>
        <dbReference type="ARBA" id="ARBA00022475"/>
    </source>
</evidence>
<evidence type="ECO:0000256" key="14">
    <source>
        <dbReference type="ARBA" id="ARBA00023012"/>
    </source>
</evidence>
<keyword evidence="4" id="KW-1003">Cell membrane</keyword>
<dbReference type="GO" id="GO:0000155">
    <property type="term" value="F:phosphorelay sensor kinase activity"/>
    <property type="evidence" value="ECO:0007669"/>
    <property type="project" value="InterPro"/>
</dbReference>
<reference evidence="23 24" key="1">
    <citation type="submission" date="2016-10" db="EMBL/GenBank/DDBJ databases">
        <title>Comparative genome analysis of multiple Pseudomonas spp. focuses on biocontrol and plant growth promoting traits.</title>
        <authorList>
            <person name="Tao X.-Y."/>
            <person name="Taylor C.G."/>
        </authorList>
    </citation>
    <scope>NUCLEOTIDE SEQUENCE [LARGE SCALE GENOMIC DNA]</scope>
    <source>
        <strain evidence="23 24">37D10</strain>
    </source>
</reference>
<evidence type="ECO:0000256" key="12">
    <source>
        <dbReference type="ARBA" id="ARBA00022840"/>
    </source>
</evidence>
<dbReference type="SMART" id="SM00062">
    <property type="entry name" value="PBPb"/>
    <property type="match status" value="2"/>
</dbReference>
<dbReference type="GO" id="GO:0009927">
    <property type="term" value="F:histidine phosphotransfer kinase activity"/>
    <property type="evidence" value="ECO:0007669"/>
    <property type="project" value="TreeGrafter"/>
</dbReference>
<comment type="caution">
    <text evidence="23">The sequence shown here is derived from an EMBL/GenBank/DDBJ whole genome shotgun (WGS) entry which is preliminary data.</text>
</comment>
<dbReference type="Pfam" id="PF00512">
    <property type="entry name" value="HisKA"/>
    <property type="match status" value="1"/>
</dbReference>
<organism evidence="23 24">
    <name type="scientific">Pseudomonas brassicacearum</name>
    <dbReference type="NCBI Taxonomy" id="930166"/>
    <lineage>
        <taxon>Bacteria</taxon>
        <taxon>Pseudomonadati</taxon>
        <taxon>Pseudomonadota</taxon>
        <taxon>Gammaproteobacteria</taxon>
        <taxon>Pseudomonadales</taxon>
        <taxon>Pseudomonadaceae</taxon>
        <taxon>Pseudomonas</taxon>
    </lineage>
</organism>
<protein>
    <recommendedName>
        <fullName evidence="3">histidine kinase</fullName>
        <ecNumber evidence="3">2.7.13.3</ecNumber>
    </recommendedName>
</protein>
<dbReference type="InterPro" id="IPR049871">
    <property type="entry name" value="BvgS-like_periplasmic2"/>
</dbReference>
<dbReference type="CDD" id="cd17546">
    <property type="entry name" value="REC_hyHK_CKI1_RcsC-like"/>
    <property type="match status" value="1"/>
</dbReference>
<dbReference type="Gene3D" id="1.10.287.130">
    <property type="match status" value="1"/>
</dbReference>
<keyword evidence="11 23" id="KW-0418">Kinase</keyword>
<keyword evidence="5" id="KW-0997">Cell inner membrane</keyword>
<keyword evidence="6 17" id="KW-0597">Phosphoprotein</keyword>
<dbReference type="Gene3D" id="3.30.450.20">
    <property type="entry name" value="PAS domain"/>
    <property type="match status" value="1"/>
</dbReference>
<dbReference type="InterPro" id="IPR004358">
    <property type="entry name" value="Sig_transdc_His_kin-like_C"/>
</dbReference>
<evidence type="ECO:0000256" key="3">
    <source>
        <dbReference type="ARBA" id="ARBA00012438"/>
    </source>
</evidence>
<keyword evidence="13" id="KW-1133">Transmembrane helix</keyword>
<feature type="chain" id="PRO_5019551722" description="histidine kinase" evidence="18">
    <location>
        <begin position="21"/>
        <end position="1198"/>
    </location>
</feature>
<dbReference type="CDD" id="cd00130">
    <property type="entry name" value="PAS"/>
    <property type="match status" value="1"/>
</dbReference>
<evidence type="ECO:0000256" key="5">
    <source>
        <dbReference type="ARBA" id="ARBA00022519"/>
    </source>
</evidence>
<evidence type="ECO:0000256" key="15">
    <source>
        <dbReference type="ARBA" id="ARBA00023136"/>
    </source>
</evidence>
<dbReference type="Gene3D" id="3.40.190.10">
    <property type="entry name" value="Periplasmic binding protein-like II"/>
    <property type="match status" value="4"/>
</dbReference>